<dbReference type="GO" id="GO:0004435">
    <property type="term" value="F:phosphatidylinositol-4,5-bisphosphate phospholipase C activity"/>
    <property type="evidence" value="ECO:0007669"/>
    <property type="project" value="UniProtKB-EC"/>
</dbReference>
<dbReference type="InterPro" id="IPR001849">
    <property type="entry name" value="PH_domain"/>
</dbReference>
<evidence type="ECO:0000256" key="7">
    <source>
        <dbReference type="ARBA" id="ARBA00023674"/>
    </source>
</evidence>
<feature type="domain" description="PI-PLC Y-box" evidence="11">
    <location>
        <begin position="531"/>
        <end position="646"/>
    </location>
</feature>
<dbReference type="Pfam" id="PF00387">
    <property type="entry name" value="PI-PLC-Y"/>
    <property type="match status" value="1"/>
</dbReference>
<dbReference type="InterPro" id="IPR000909">
    <property type="entry name" value="PLipase_C_PInositol-sp_X_dom"/>
</dbReference>
<dbReference type="Gene3D" id="2.60.40.150">
    <property type="entry name" value="C2 domain"/>
    <property type="match status" value="1"/>
</dbReference>
<dbReference type="InterPro" id="IPR000008">
    <property type="entry name" value="C2_dom"/>
</dbReference>
<dbReference type="Gene3D" id="3.20.20.190">
    <property type="entry name" value="Phosphatidylinositol (PI) phosphodiesterase"/>
    <property type="match status" value="1"/>
</dbReference>
<dbReference type="SMART" id="SM00148">
    <property type="entry name" value="PLCXc"/>
    <property type="match status" value="1"/>
</dbReference>
<gene>
    <name evidence="14" type="ORF">TOA249_LOCUS594</name>
    <name evidence="13" type="ORF">TSG867_LOCUS2918</name>
</gene>
<reference evidence="14" key="1">
    <citation type="submission" date="2021-02" db="EMBL/GenBank/DDBJ databases">
        <authorList>
            <person name="Nowell W R."/>
        </authorList>
    </citation>
    <scope>NUCLEOTIDE SEQUENCE</scope>
</reference>
<dbReference type="Pfam" id="PF00168">
    <property type="entry name" value="C2"/>
    <property type="match status" value="1"/>
</dbReference>
<accession>A0A820THC2</accession>
<dbReference type="InterPro" id="IPR017946">
    <property type="entry name" value="PLC-like_Pdiesterase_TIM-brl"/>
</dbReference>
<evidence type="ECO:0000259" key="10">
    <source>
        <dbReference type="PROSITE" id="PS50004"/>
    </source>
</evidence>
<keyword evidence="4 8" id="KW-0442">Lipid degradation</keyword>
<dbReference type="InterPro" id="IPR011993">
    <property type="entry name" value="PH-like_dom_sf"/>
</dbReference>
<dbReference type="PROSITE" id="PS00018">
    <property type="entry name" value="EF_HAND_1"/>
    <property type="match status" value="1"/>
</dbReference>
<sequence>MSNDEKRTTDVLNQLKFGTILVKQKINGKKYPRRFFLHEHEDFISYEESRKTFGKPRIYRIKDIDEVRSGFRSRTFDQLVRNGSISVSEEDLAFTIMYNNHRNEVHLMAPDVTTRNLWIVGVHNLIDQHAHKSQRHLITEENWILNYFREADKDRSNTLSKRECRRLLTNSLNVKVPYTVFEQLFRKADKSQEGLLSPEEFVGFFQLLTQRKDLYEIMKQYTENGRSHSIENVHMNVDELLSFLRIVQNQKLTINVKTHDGRDQIIRESIEKPEQAQELIDEFELDTGFRQKGQLSLDGTLHIFVNRDLASDIQLCKERLDNNQLLISGFRNMLLSGDFDIVNPSHARQIYQNMTRPLCDYYINTSHNTYLFYGQLSGESNPEAYNRALLAGCRAVELDCYDGSDGKPIVTHGYTLVKPCSFESIIRYMEPNLFKTSPYPVILNIENHCSLEQQNEMARILESILGDQLLKEPLVHAANPRYLPSPEDLKYKVIVRSRKTTKATKPNIIIQSEDDDDPIFDPPSKRMQYNLGELFIFLQNVPYRDYDYAKHNYSSWHSSSLAETRFEKLSRSDPTSLILQTTWRTLRTYPGGFRQDSSNANPVTAWIHGIQMAALNFQNEDDIMPLCYGKFLDNGGCGYVLKPTYLINAHETDYNPLNPKLDLDQAKVLTLTIISAQFLSRSKTDISDIPDPYVMISIQGVPCDQKIQKTKVIENNGLDPIWNEKFSFNIKYSQLALVYFSVYDRDSFTLDDKLAYFCLPLTMMQTGYRHIHLRANNNDLTHSTLFVHVDIQDDDDDDDDNITSTRF</sequence>
<dbReference type="InterPro" id="IPR001192">
    <property type="entry name" value="PI-PLC_fam"/>
</dbReference>
<dbReference type="EMBL" id="CAJOBQ010000082">
    <property type="protein sequence ID" value="CAF4248373.1"/>
    <property type="molecule type" value="Genomic_DNA"/>
</dbReference>
<dbReference type="SUPFAM" id="SSF51695">
    <property type="entry name" value="PLC-like phosphodiesterases"/>
    <property type="match status" value="1"/>
</dbReference>
<keyword evidence="6" id="KW-0807">Transducer</keyword>
<dbReference type="InterPro" id="IPR002048">
    <property type="entry name" value="EF_hand_dom"/>
</dbReference>
<evidence type="ECO:0000313" key="13">
    <source>
        <dbReference type="EMBL" id="CAF4248373.1"/>
    </source>
</evidence>
<dbReference type="AlphaFoldDB" id="A0A820THC2"/>
<keyword evidence="8" id="KW-0378">Hydrolase</keyword>
<dbReference type="Gene3D" id="1.10.238.10">
    <property type="entry name" value="EF-hand"/>
    <property type="match status" value="2"/>
</dbReference>
<dbReference type="PROSITE" id="PS50222">
    <property type="entry name" value="EF_HAND_2"/>
    <property type="match status" value="2"/>
</dbReference>
<dbReference type="GO" id="GO:0035556">
    <property type="term" value="P:intracellular signal transduction"/>
    <property type="evidence" value="ECO:0007669"/>
    <property type="project" value="InterPro"/>
</dbReference>
<dbReference type="SUPFAM" id="SSF47473">
    <property type="entry name" value="EF-hand"/>
    <property type="match status" value="1"/>
</dbReference>
<dbReference type="SMART" id="SM00149">
    <property type="entry name" value="PLCYc"/>
    <property type="match status" value="1"/>
</dbReference>
<dbReference type="InterPro" id="IPR035892">
    <property type="entry name" value="C2_domain_sf"/>
</dbReference>
<feature type="domain" description="EF-hand" evidence="12">
    <location>
        <begin position="139"/>
        <end position="174"/>
    </location>
</feature>
<dbReference type="CDD" id="cd08558">
    <property type="entry name" value="PI-PLCc_eukaryota"/>
    <property type="match status" value="1"/>
</dbReference>
<comment type="cofactor">
    <cofactor evidence="1">
        <name>Ca(2+)</name>
        <dbReference type="ChEBI" id="CHEBI:29108"/>
    </cofactor>
</comment>
<dbReference type="SUPFAM" id="SSF50729">
    <property type="entry name" value="PH domain-like"/>
    <property type="match status" value="1"/>
</dbReference>
<dbReference type="PROSITE" id="PS50003">
    <property type="entry name" value="PH_DOMAIN"/>
    <property type="match status" value="1"/>
</dbReference>
<evidence type="ECO:0000256" key="6">
    <source>
        <dbReference type="ARBA" id="ARBA00023224"/>
    </source>
</evidence>
<feature type="domain" description="C2" evidence="10">
    <location>
        <begin position="653"/>
        <end position="775"/>
    </location>
</feature>
<dbReference type="SMART" id="SM00239">
    <property type="entry name" value="C2"/>
    <property type="match status" value="1"/>
</dbReference>
<dbReference type="PANTHER" id="PTHR10336">
    <property type="entry name" value="PHOSPHOINOSITIDE-SPECIFIC PHOSPHOLIPASE C FAMILY PROTEIN"/>
    <property type="match status" value="1"/>
</dbReference>
<dbReference type="GO" id="GO:0016042">
    <property type="term" value="P:lipid catabolic process"/>
    <property type="evidence" value="ECO:0007669"/>
    <property type="project" value="UniProtKB-KW"/>
</dbReference>
<dbReference type="Proteomes" id="UP000663862">
    <property type="component" value="Unassembled WGS sequence"/>
</dbReference>
<evidence type="ECO:0000256" key="5">
    <source>
        <dbReference type="ARBA" id="ARBA00023098"/>
    </source>
</evidence>
<dbReference type="Pfam" id="PF13499">
    <property type="entry name" value="EF-hand_7"/>
    <property type="match status" value="1"/>
</dbReference>
<evidence type="ECO:0000256" key="1">
    <source>
        <dbReference type="ARBA" id="ARBA00001913"/>
    </source>
</evidence>
<dbReference type="InterPro" id="IPR018247">
    <property type="entry name" value="EF_Hand_1_Ca_BS"/>
</dbReference>
<evidence type="ECO:0000313" key="14">
    <source>
        <dbReference type="EMBL" id="CAF4466775.1"/>
    </source>
</evidence>
<protein>
    <recommendedName>
        <fullName evidence="2 8">Phosphoinositide phospholipase C</fullName>
        <ecNumber evidence="2 8">3.1.4.11</ecNumber>
    </recommendedName>
</protein>
<dbReference type="PROSITE" id="PS50007">
    <property type="entry name" value="PIPLC_X_DOMAIN"/>
    <property type="match status" value="1"/>
</dbReference>
<feature type="domain" description="PH" evidence="9">
    <location>
        <begin position="13"/>
        <end position="127"/>
    </location>
</feature>
<evidence type="ECO:0000259" key="11">
    <source>
        <dbReference type="PROSITE" id="PS50008"/>
    </source>
</evidence>
<dbReference type="EC" id="3.1.4.11" evidence="2 8"/>
<evidence type="ECO:0000256" key="4">
    <source>
        <dbReference type="ARBA" id="ARBA00022963"/>
    </source>
</evidence>
<dbReference type="PROSITE" id="PS50004">
    <property type="entry name" value="C2"/>
    <property type="match status" value="1"/>
</dbReference>
<dbReference type="SMART" id="SM00054">
    <property type="entry name" value="EFh"/>
    <property type="match status" value="2"/>
</dbReference>
<comment type="caution">
    <text evidence="14">The sequence shown here is derived from an EMBL/GenBank/DDBJ whole genome shotgun (WGS) entry which is preliminary data.</text>
</comment>
<dbReference type="SUPFAM" id="SSF49562">
    <property type="entry name" value="C2 domain (Calcium/lipid-binding domain, CaLB)"/>
    <property type="match status" value="1"/>
</dbReference>
<comment type="catalytic activity">
    <reaction evidence="7">
        <text>a 1,2-diacyl-sn-glycero-3-phospho-(1D-myo-inositol-4,5-bisphosphate) + H2O = 1D-myo-inositol 1,4,5-trisphosphate + a 1,2-diacyl-sn-glycerol + H(+)</text>
        <dbReference type="Rhea" id="RHEA:33179"/>
        <dbReference type="ChEBI" id="CHEBI:15377"/>
        <dbReference type="ChEBI" id="CHEBI:15378"/>
        <dbReference type="ChEBI" id="CHEBI:17815"/>
        <dbReference type="ChEBI" id="CHEBI:58456"/>
        <dbReference type="ChEBI" id="CHEBI:203600"/>
        <dbReference type="EC" id="3.1.4.11"/>
    </reaction>
    <physiologicalReaction direction="left-to-right" evidence="7">
        <dbReference type="Rhea" id="RHEA:33180"/>
    </physiologicalReaction>
</comment>
<dbReference type="PRINTS" id="PR00390">
    <property type="entry name" value="PHPHLIPASEC"/>
</dbReference>
<keyword evidence="5 8" id="KW-0443">Lipid metabolism</keyword>
<evidence type="ECO:0000256" key="3">
    <source>
        <dbReference type="ARBA" id="ARBA00022837"/>
    </source>
</evidence>
<name>A0A820THC2_9BILA</name>
<evidence type="ECO:0000256" key="2">
    <source>
        <dbReference type="ARBA" id="ARBA00012368"/>
    </source>
</evidence>
<dbReference type="PANTHER" id="PTHR10336:SF209">
    <property type="entry name" value="PHOSPHOINOSITIDE PHOSPHOLIPASE C"/>
    <property type="match status" value="1"/>
</dbReference>
<evidence type="ECO:0000313" key="15">
    <source>
        <dbReference type="Proteomes" id="UP000663838"/>
    </source>
</evidence>
<keyword evidence="3" id="KW-0106">Calcium</keyword>
<evidence type="ECO:0000259" key="12">
    <source>
        <dbReference type="PROSITE" id="PS50222"/>
    </source>
</evidence>
<proteinExistence type="predicted"/>
<evidence type="ECO:0000256" key="8">
    <source>
        <dbReference type="RuleBase" id="RU361133"/>
    </source>
</evidence>
<organism evidence="14 15">
    <name type="scientific">Rotaria socialis</name>
    <dbReference type="NCBI Taxonomy" id="392032"/>
    <lineage>
        <taxon>Eukaryota</taxon>
        <taxon>Metazoa</taxon>
        <taxon>Spiralia</taxon>
        <taxon>Gnathifera</taxon>
        <taxon>Rotifera</taxon>
        <taxon>Eurotatoria</taxon>
        <taxon>Bdelloidea</taxon>
        <taxon>Philodinida</taxon>
        <taxon>Philodinidae</taxon>
        <taxon>Rotaria</taxon>
    </lineage>
</organism>
<dbReference type="CDD" id="cd00275">
    <property type="entry name" value="C2_PLC_like"/>
    <property type="match status" value="1"/>
</dbReference>
<dbReference type="InterPro" id="IPR001711">
    <property type="entry name" value="PLipase_C_Pinositol-sp_Y"/>
</dbReference>
<dbReference type="PROSITE" id="PS50008">
    <property type="entry name" value="PIPLC_Y_DOMAIN"/>
    <property type="match status" value="1"/>
</dbReference>
<dbReference type="GO" id="GO:0005509">
    <property type="term" value="F:calcium ion binding"/>
    <property type="evidence" value="ECO:0007669"/>
    <property type="project" value="InterPro"/>
</dbReference>
<dbReference type="Gene3D" id="2.30.29.30">
    <property type="entry name" value="Pleckstrin-homology domain (PH domain)/Phosphotyrosine-binding domain (PTB)"/>
    <property type="match status" value="1"/>
</dbReference>
<dbReference type="EMBL" id="CAJOBS010000013">
    <property type="protein sequence ID" value="CAF4466775.1"/>
    <property type="molecule type" value="Genomic_DNA"/>
</dbReference>
<dbReference type="Proteomes" id="UP000663838">
    <property type="component" value="Unassembled WGS sequence"/>
</dbReference>
<feature type="domain" description="EF-hand" evidence="12">
    <location>
        <begin position="176"/>
        <end position="211"/>
    </location>
</feature>
<dbReference type="Pfam" id="PF00388">
    <property type="entry name" value="PI-PLC-X"/>
    <property type="match status" value="1"/>
</dbReference>
<evidence type="ECO:0000259" key="9">
    <source>
        <dbReference type="PROSITE" id="PS50003"/>
    </source>
</evidence>
<dbReference type="InterPro" id="IPR011992">
    <property type="entry name" value="EF-hand-dom_pair"/>
</dbReference>